<keyword evidence="2" id="KW-1185">Reference proteome</keyword>
<proteinExistence type="predicted"/>
<name>A0A1N7RPW6_9BURK</name>
<reference evidence="1 2" key="1">
    <citation type="submission" date="2016-12" db="EMBL/GenBank/DDBJ databases">
        <authorList>
            <person name="Song W.-J."/>
            <person name="Kurnit D.M."/>
        </authorList>
    </citation>
    <scope>NUCLEOTIDE SEQUENCE [LARGE SCALE GENOMIC DNA]</scope>
    <source>
        <strain evidence="1 2">STM7296</strain>
    </source>
</reference>
<accession>A0A1N7RPW6</accession>
<sequence>MNFAQCVPLCRERLRKGRPLFADITVDIAPAAVVAAHEAAQLVQPVRASAHFVAGNEFDGGMIGVAFGECLDLQSEPTRCVGRRGVRVEIGGAGVRRPGGAQIIRCTDHIRAVARAHQFECARRGITAVDIAAAALREAGHFGAAALSGRSAPAGTVDGSLQ</sequence>
<dbReference type="EMBL" id="CYGX02000010">
    <property type="protein sequence ID" value="SIT37170.1"/>
    <property type="molecule type" value="Genomic_DNA"/>
</dbReference>
<evidence type="ECO:0000313" key="2">
    <source>
        <dbReference type="Proteomes" id="UP000187012"/>
    </source>
</evidence>
<protein>
    <submittedName>
        <fullName evidence="1">Uncharacterized protein</fullName>
    </submittedName>
</protein>
<evidence type="ECO:0000313" key="1">
    <source>
        <dbReference type="EMBL" id="SIT37170.1"/>
    </source>
</evidence>
<dbReference type="AlphaFoldDB" id="A0A1N7RPW6"/>
<dbReference type="Proteomes" id="UP000187012">
    <property type="component" value="Unassembled WGS sequence"/>
</dbReference>
<gene>
    <name evidence="1" type="ORF">BN2475_100153</name>
</gene>
<organism evidence="1 2">
    <name type="scientific">Paraburkholderia ribeironis</name>
    <dbReference type="NCBI Taxonomy" id="1247936"/>
    <lineage>
        <taxon>Bacteria</taxon>
        <taxon>Pseudomonadati</taxon>
        <taxon>Pseudomonadota</taxon>
        <taxon>Betaproteobacteria</taxon>
        <taxon>Burkholderiales</taxon>
        <taxon>Burkholderiaceae</taxon>
        <taxon>Paraburkholderia</taxon>
    </lineage>
</organism>